<dbReference type="Proteomes" id="UP000232196">
    <property type="component" value="Unassembled WGS sequence"/>
</dbReference>
<evidence type="ECO:0000256" key="1">
    <source>
        <dbReference type="ARBA" id="ARBA00022729"/>
    </source>
</evidence>
<dbReference type="CDD" id="cd12797">
    <property type="entry name" value="M23_peptidase"/>
    <property type="match status" value="1"/>
</dbReference>
<comment type="caution">
    <text evidence="3">The sequence shown here is derived from an EMBL/GenBank/DDBJ whole genome shotgun (WGS) entry which is preliminary data.</text>
</comment>
<organism evidence="3 4">
    <name type="scientific">Leptospira hartskeerlii</name>
    <dbReference type="NCBI Taxonomy" id="2023177"/>
    <lineage>
        <taxon>Bacteria</taxon>
        <taxon>Pseudomonadati</taxon>
        <taxon>Spirochaetota</taxon>
        <taxon>Spirochaetia</taxon>
        <taxon>Leptospirales</taxon>
        <taxon>Leptospiraceae</taxon>
        <taxon>Leptospira</taxon>
    </lineage>
</organism>
<dbReference type="Gene3D" id="3.10.350.10">
    <property type="entry name" value="LysM domain"/>
    <property type="match status" value="1"/>
</dbReference>
<keyword evidence="4" id="KW-1185">Reference proteome</keyword>
<dbReference type="SMART" id="SM00257">
    <property type="entry name" value="LysM"/>
    <property type="match status" value="1"/>
</dbReference>
<name>A0A2M9XGW3_9LEPT</name>
<keyword evidence="1" id="KW-0732">Signal</keyword>
<feature type="domain" description="LysM" evidence="2">
    <location>
        <begin position="18"/>
        <end position="62"/>
    </location>
</feature>
<dbReference type="InterPro" id="IPR036779">
    <property type="entry name" value="LysM_dom_sf"/>
</dbReference>
<evidence type="ECO:0000259" key="2">
    <source>
        <dbReference type="PROSITE" id="PS51782"/>
    </source>
</evidence>
<reference evidence="3 4" key="1">
    <citation type="submission" date="2017-07" db="EMBL/GenBank/DDBJ databases">
        <title>Leptospira spp. isolated from tropical soils.</title>
        <authorList>
            <person name="Thibeaux R."/>
            <person name="Iraola G."/>
            <person name="Ferres I."/>
            <person name="Bierque E."/>
            <person name="Girault D."/>
            <person name="Soupe-Gilbert M.-E."/>
            <person name="Picardeau M."/>
            <person name="Goarant C."/>
        </authorList>
    </citation>
    <scope>NUCLEOTIDE SEQUENCE [LARGE SCALE GENOMIC DNA]</scope>
    <source>
        <strain evidence="3 4">MCA1-C-A1</strain>
    </source>
</reference>
<dbReference type="InterPro" id="IPR011055">
    <property type="entry name" value="Dup_hybrid_motif"/>
</dbReference>
<dbReference type="OrthoDB" id="344303at2"/>
<dbReference type="AlphaFoldDB" id="A0A2M9XGW3"/>
<dbReference type="CDD" id="cd00118">
    <property type="entry name" value="LysM"/>
    <property type="match status" value="1"/>
</dbReference>
<gene>
    <name evidence="3" type="ORF">CH357_05445</name>
</gene>
<dbReference type="PANTHER" id="PTHR21666">
    <property type="entry name" value="PEPTIDASE-RELATED"/>
    <property type="match status" value="1"/>
</dbReference>
<dbReference type="PROSITE" id="PS51782">
    <property type="entry name" value="LYSM"/>
    <property type="match status" value="1"/>
</dbReference>
<dbReference type="PANTHER" id="PTHR21666:SF289">
    <property type="entry name" value="L-ALA--D-GLU ENDOPEPTIDASE"/>
    <property type="match status" value="1"/>
</dbReference>
<dbReference type="NCBIfam" id="NF047755">
    <property type="entry name" value="LIC_10271_M23"/>
    <property type="match status" value="1"/>
</dbReference>
<dbReference type="Pfam" id="PF01551">
    <property type="entry name" value="Peptidase_M23"/>
    <property type="match status" value="1"/>
</dbReference>
<dbReference type="GO" id="GO:0004222">
    <property type="term" value="F:metalloendopeptidase activity"/>
    <property type="evidence" value="ECO:0007669"/>
    <property type="project" value="TreeGrafter"/>
</dbReference>
<dbReference type="EMBL" id="NPDN01000002">
    <property type="protein sequence ID" value="PJZ26927.1"/>
    <property type="molecule type" value="Genomic_DNA"/>
</dbReference>
<proteinExistence type="predicted"/>
<protein>
    <submittedName>
        <fullName evidence="3">Peptidase M23</fullName>
    </submittedName>
</protein>
<dbReference type="Pfam" id="PF01476">
    <property type="entry name" value="LysM"/>
    <property type="match status" value="1"/>
</dbReference>
<dbReference type="SUPFAM" id="SSF51261">
    <property type="entry name" value="Duplicated hybrid motif"/>
    <property type="match status" value="1"/>
</dbReference>
<dbReference type="InterPro" id="IPR050570">
    <property type="entry name" value="Cell_wall_metabolism_enzyme"/>
</dbReference>
<evidence type="ECO:0000313" key="3">
    <source>
        <dbReference type="EMBL" id="PJZ26927.1"/>
    </source>
</evidence>
<sequence>MLLISFPSKINSAGTQLKIHTVQPKETAFSISQKYRLDWRMLLEWNGKKENEGLKAGEKLKIPQNLSYSSKIEKNLPEDVPSFGSPKFHPPLKVLPPVSLPYSNLSHYPNKGVLFKASRHKDVHPIRSGKVVVLDQMDGYRKYIILEHKGGYSSVYANLRSVSVKEGETVKAGESLGELEEGKGLYFQINQGTKAVDPIPLLKY</sequence>
<dbReference type="InterPro" id="IPR016047">
    <property type="entry name" value="M23ase_b-sheet_dom"/>
</dbReference>
<dbReference type="Gene3D" id="2.70.70.10">
    <property type="entry name" value="Glucose Permease (Domain IIA)"/>
    <property type="match status" value="1"/>
</dbReference>
<accession>A0A2M9XGW3</accession>
<evidence type="ECO:0000313" key="4">
    <source>
        <dbReference type="Proteomes" id="UP000232196"/>
    </source>
</evidence>
<dbReference type="InterPro" id="IPR018392">
    <property type="entry name" value="LysM"/>
</dbReference>